<sequence>MICTIIEMKIRQNLKILTLSRCSTMKFPSNLIVDNFELTANNFKRLLDVIIDNKPIYLILLINNQNKSLKIAHKLKVYRFNHQINETQKKILYTTMMKQLQDRIIRVRKATDGVNKCKQKKKSRGNKLGQNLIRSKF</sequence>
<proteinExistence type="predicted"/>
<comment type="caution">
    <text evidence="1">The sequence shown here is derived from an EMBL/GenBank/DDBJ whole genome shotgun (WGS) entry which is preliminary data.</text>
</comment>
<evidence type="ECO:0000313" key="1">
    <source>
        <dbReference type="EMBL" id="RNA35979.1"/>
    </source>
</evidence>
<keyword evidence="2" id="KW-1185">Reference proteome</keyword>
<reference evidence="1 2" key="1">
    <citation type="journal article" date="2018" name="Sci. Rep.">
        <title>Genomic signatures of local adaptation to the degree of environmental predictability in rotifers.</title>
        <authorList>
            <person name="Franch-Gras L."/>
            <person name="Hahn C."/>
            <person name="Garcia-Roger E.M."/>
            <person name="Carmona M.J."/>
            <person name="Serra M."/>
            <person name="Gomez A."/>
        </authorList>
    </citation>
    <scope>NUCLEOTIDE SEQUENCE [LARGE SCALE GENOMIC DNA]</scope>
    <source>
        <strain evidence="1">HYR1</strain>
    </source>
</reference>
<protein>
    <submittedName>
        <fullName evidence="1">Uncharacterized protein</fullName>
    </submittedName>
</protein>
<dbReference type="EMBL" id="REGN01001264">
    <property type="protein sequence ID" value="RNA35979.1"/>
    <property type="molecule type" value="Genomic_DNA"/>
</dbReference>
<gene>
    <name evidence="1" type="ORF">BpHYR1_003466</name>
</gene>
<name>A0A3M7SJT0_BRAPC</name>
<accession>A0A3M7SJT0</accession>
<dbReference type="AlphaFoldDB" id="A0A3M7SJT0"/>
<evidence type="ECO:0000313" key="2">
    <source>
        <dbReference type="Proteomes" id="UP000276133"/>
    </source>
</evidence>
<dbReference type="Proteomes" id="UP000276133">
    <property type="component" value="Unassembled WGS sequence"/>
</dbReference>
<organism evidence="1 2">
    <name type="scientific">Brachionus plicatilis</name>
    <name type="common">Marine rotifer</name>
    <name type="synonym">Brachionus muelleri</name>
    <dbReference type="NCBI Taxonomy" id="10195"/>
    <lineage>
        <taxon>Eukaryota</taxon>
        <taxon>Metazoa</taxon>
        <taxon>Spiralia</taxon>
        <taxon>Gnathifera</taxon>
        <taxon>Rotifera</taxon>
        <taxon>Eurotatoria</taxon>
        <taxon>Monogononta</taxon>
        <taxon>Pseudotrocha</taxon>
        <taxon>Ploima</taxon>
        <taxon>Brachionidae</taxon>
        <taxon>Brachionus</taxon>
    </lineage>
</organism>